<dbReference type="AlphaFoldDB" id="A0A2A5T1S5"/>
<evidence type="ECO:0008006" key="3">
    <source>
        <dbReference type="Google" id="ProtNLM"/>
    </source>
</evidence>
<protein>
    <recommendedName>
        <fullName evidence="3">Mobile element protein</fullName>
    </recommendedName>
</protein>
<proteinExistence type="predicted"/>
<organism evidence="1 2">
    <name type="scientific">Candidatus Enterovibrio escicola</name>
    <dbReference type="NCBI Taxonomy" id="1927127"/>
    <lineage>
        <taxon>Bacteria</taxon>
        <taxon>Pseudomonadati</taxon>
        <taxon>Pseudomonadota</taxon>
        <taxon>Gammaproteobacteria</taxon>
        <taxon>Vibrionales</taxon>
        <taxon>Vibrionaceae</taxon>
        <taxon>Enterovibrio</taxon>
    </lineage>
</organism>
<sequence>MIRKRLCRSEVDYKAKVGEALANVKAMNKVIRLGMPVYQQTN</sequence>
<name>A0A2A5T1S5_9GAMM</name>
<gene>
    <name evidence="1" type="ORF">BTN49_2346</name>
</gene>
<comment type="caution">
    <text evidence="1">The sequence shown here is derived from an EMBL/GenBank/DDBJ whole genome shotgun (WGS) entry which is preliminary data.</text>
</comment>
<accession>A0A2A5T1S5</accession>
<keyword evidence="2" id="KW-1185">Reference proteome</keyword>
<evidence type="ECO:0000313" key="2">
    <source>
        <dbReference type="Proteomes" id="UP000219020"/>
    </source>
</evidence>
<reference evidence="2" key="1">
    <citation type="submission" date="2017-04" db="EMBL/GenBank/DDBJ databases">
        <title>Genome evolution of the luminous symbionts of deep sea anglerfish.</title>
        <authorList>
            <person name="Hendry T.A."/>
        </authorList>
    </citation>
    <scope>NUCLEOTIDE SEQUENCE [LARGE SCALE GENOMIC DNA]</scope>
</reference>
<dbReference type="Proteomes" id="UP000219020">
    <property type="component" value="Unassembled WGS sequence"/>
</dbReference>
<evidence type="ECO:0000313" key="1">
    <source>
        <dbReference type="EMBL" id="PCS22080.1"/>
    </source>
</evidence>
<dbReference type="EMBL" id="NBYY01000027">
    <property type="protein sequence ID" value="PCS22080.1"/>
    <property type="molecule type" value="Genomic_DNA"/>
</dbReference>